<dbReference type="InterPro" id="IPR016140">
    <property type="entry name" value="Bifunc_inhib/LTP/seed_store"/>
</dbReference>
<sequence>MEKGHLSFAKFIPLVLVMILLIISTPGAHSMRCNRAQVFDTCAPCVQFGSVKNSPDASCCKAVKLLSLDCLCSMLVATKGKNANRVIKAYSTPNCKLPLHTVNPSITLMIFSLKIRNLSLFTPKFWAV</sequence>
<dbReference type="Proteomes" id="UP000001514">
    <property type="component" value="Unassembled WGS sequence"/>
</dbReference>
<reference evidence="3 4" key="1">
    <citation type="journal article" date="2011" name="Science">
        <title>The Selaginella genome identifies genetic changes associated with the evolution of vascular plants.</title>
        <authorList>
            <person name="Banks J.A."/>
            <person name="Nishiyama T."/>
            <person name="Hasebe M."/>
            <person name="Bowman J.L."/>
            <person name="Gribskov M."/>
            <person name="dePamphilis C."/>
            <person name="Albert V.A."/>
            <person name="Aono N."/>
            <person name="Aoyama T."/>
            <person name="Ambrose B.A."/>
            <person name="Ashton N.W."/>
            <person name="Axtell M.J."/>
            <person name="Barker E."/>
            <person name="Barker M.S."/>
            <person name="Bennetzen J.L."/>
            <person name="Bonawitz N.D."/>
            <person name="Chapple C."/>
            <person name="Cheng C."/>
            <person name="Correa L.G."/>
            <person name="Dacre M."/>
            <person name="DeBarry J."/>
            <person name="Dreyer I."/>
            <person name="Elias M."/>
            <person name="Engstrom E.M."/>
            <person name="Estelle M."/>
            <person name="Feng L."/>
            <person name="Finet C."/>
            <person name="Floyd S.K."/>
            <person name="Frommer W.B."/>
            <person name="Fujita T."/>
            <person name="Gramzow L."/>
            <person name="Gutensohn M."/>
            <person name="Harholt J."/>
            <person name="Hattori M."/>
            <person name="Heyl A."/>
            <person name="Hirai T."/>
            <person name="Hiwatashi Y."/>
            <person name="Ishikawa M."/>
            <person name="Iwata M."/>
            <person name="Karol K.G."/>
            <person name="Koehler B."/>
            <person name="Kolukisaoglu U."/>
            <person name="Kubo M."/>
            <person name="Kurata T."/>
            <person name="Lalonde S."/>
            <person name="Li K."/>
            <person name="Li Y."/>
            <person name="Litt A."/>
            <person name="Lyons E."/>
            <person name="Manning G."/>
            <person name="Maruyama T."/>
            <person name="Michael T.P."/>
            <person name="Mikami K."/>
            <person name="Miyazaki S."/>
            <person name="Morinaga S."/>
            <person name="Murata T."/>
            <person name="Mueller-Roeber B."/>
            <person name="Nelson D.R."/>
            <person name="Obara M."/>
            <person name="Oguri Y."/>
            <person name="Olmstead R.G."/>
            <person name="Onodera N."/>
            <person name="Petersen B.L."/>
            <person name="Pils B."/>
            <person name="Prigge M."/>
            <person name="Rensing S.A."/>
            <person name="Riano-Pachon D.M."/>
            <person name="Roberts A.W."/>
            <person name="Sato Y."/>
            <person name="Scheller H.V."/>
            <person name="Schulz B."/>
            <person name="Schulz C."/>
            <person name="Shakirov E.V."/>
            <person name="Shibagaki N."/>
            <person name="Shinohara N."/>
            <person name="Shippen D.E."/>
            <person name="Soerensen I."/>
            <person name="Sotooka R."/>
            <person name="Sugimoto N."/>
            <person name="Sugita M."/>
            <person name="Sumikawa N."/>
            <person name="Tanurdzic M."/>
            <person name="Theissen G."/>
            <person name="Ulvskov P."/>
            <person name="Wakazuki S."/>
            <person name="Weng J.K."/>
            <person name="Willats W.W."/>
            <person name="Wipf D."/>
            <person name="Wolf P.G."/>
            <person name="Yang L."/>
            <person name="Zimmer A.D."/>
            <person name="Zhu Q."/>
            <person name="Mitros T."/>
            <person name="Hellsten U."/>
            <person name="Loque D."/>
            <person name="Otillar R."/>
            <person name="Salamov A."/>
            <person name="Schmutz J."/>
            <person name="Shapiro H."/>
            <person name="Lindquist E."/>
            <person name="Lucas S."/>
            <person name="Rokhsar D."/>
            <person name="Grigoriev I.V."/>
        </authorList>
    </citation>
    <scope>NUCLEOTIDE SEQUENCE [LARGE SCALE GENOMIC DNA]</scope>
</reference>
<dbReference type="SUPFAM" id="SSF47699">
    <property type="entry name" value="Bifunctional inhibitor/lipid-transfer protein/seed storage 2S albumin"/>
    <property type="match status" value="1"/>
</dbReference>
<dbReference type="EMBL" id="GL377596">
    <property type="protein sequence ID" value="EFJ22363.1"/>
    <property type="molecule type" value="Genomic_DNA"/>
</dbReference>
<evidence type="ECO:0000259" key="2">
    <source>
        <dbReference type="Pfam" id="PF14368"/>
    </source>
</evidence>
<dbReference type="AlphaFoldDB" id="D8RZV1"/>
<organism evidence="4">
    <name type="scientific">Selaginella moellendorffii</name>
    <name type="common">Spikemoss</name>
    <dbReference type="NCBI Taxonomy" id="88036"/>
    <lineage>
        <taxon>Eukaryota</taxon>
        <taxon>Viridiplantae</taxon>
        <taxon>Streptophyta</taxon>
        <taxon>Embryophyta</taxon>
        <taxon>Tracheophyta</taxon>
        <taxon>Lycopodiopsida</taxon>
        <taxon>Selaginellales</taxon>
        <taxon>Selaginellaceae</taxon>
        <taxon>Selaginella</taxon>
    </lineage>
</organism>
<dbReference type="InParanoid" id="D8RZV1"/>
<dbReference type="InterPro" id="IPR036312">
    <property type="entry name" value="Bifun_inhib/LTP/seed_sf"/>
</dbReference>
<dbReference type="Gramene" id="EFJ22363">
    <property type="protein sequence ID" value="EFJ22363"/>
    <property type="gene ID" value="SELMODRAFT_416610"/>
</dbReference>
<dbReference type="HOGENOM" id="CLU_160991_0_0_1"/>
<keyword evidence="4" id="KW-1185">Reference proteome</keyword>
<evidence type="ECO:0000313" key="3">
    <source>
        <dbReference type="EMBL" id="EFJ22363.1"/>
    </source>
</evidence>
<gene>
    <name evidence="3" type="ORF">SELMODRAFT_416610</name>
</gene>
<evidence type="ECO:0000313" key="4">
    <source>
        <dbReference type="Proteomes" id="UP000001514"/>
    </source>
</evidence>
<name>D8RZV1_SELML</name>
<feature type="domain" description="Bifunctional inhibitor/plant lipid transfer protein/seed storage helical" evidence="2">
    <location>
        <begin position="23"/>
        <end position="82"/>
    </location>
</feature>
<accession>D8RZV1</accession>
<evidence type="ECO:0000256" key="1">
    <source>
        <dbReference type="SAM" id="SignalP"/>
    </source>
</evidence>
<feature type="signal peptide" evidence="1">
    <location>
        <begin position="1"/>
        <end position="30"/>
    </location>
</feature>
<proteinExistence type="predicted"/>
<feature type="chain" id="PRO_5003122284" description="Bifunctional inhibitor/plant lipid transfer protein/seed storage helical domain-containing protein" evidence="1">
    <location>
        <begin position="31"/>
        <end position="128"/>
    </location>
</feature>
<dbReference type="Pfam" id="PF14368">
    <property type="entry name" value="LTP_2"/>
    <property type="match status" value="1"/>
</dbReference>
<dbReference type="KEGG" id="smo:SELMODRAFT_416610"/>
<protein>
    <recommendedName>
        <fullName evidence="2">Bifunctional inhibitor/plant lipid transfer protein/seed storage helical domain-containing protein</fullName>
    </recommendedName>
</protein>
<keyword evidence="1" id="KW-0732">Signal</keyword>